<evidence type="ECO:0000313" key="2">
    <source>
        <dbReference type="EMBL" id="SCL47309.1"/>
    </source>
</evidence>
<protein>
    <submittedName>
        <fullName evidence="2">Uncharacterized protein</fullName>
    </submittedName>
</protein>
<proteinExistence type="predicted"/>
<accession>A0A1C6U095</accession>
<reference evidence="2 3" key="1">
    <citation type="submission" date="2016-06" db="EMBL/GenBank/DDBJ databases">
        <authorList>
            <person name="Kjaerup R.B."/>
            <person name="Dalgaard T.S."/>
            <person name="Juul-Madsen H.R."/>
        </authorList>
    </citation>
    <scope>NUCLEOTIDE SEQUENCE [LARGE SCALE GENOMIC DNA]</scope>
    <source>
        <strain evidence="2 3">DSM 43363</strain>
    </source>
</reference>
<feature type="region of interest" description="Disordered" evidence="1">
    <location>
        <begin position="18"/>
        <end position="68"/>
    </location>
</feature>
<sequence>MRLAAVAEIHIAANLMIAGRGGRGPGAGGRGRGPRPSWGRVGESGGAEDAQALGGAGEGDVEVAAAPR</sequence>
<name>A0A1C6U095_9ACTN</name>
<organism evidence="2 3">
    <name type="scientific">Micromonospora peucetia</name>
    <dbReference type="NCBI Taxonomy" id="47871"/>
    <lineage>
        <taxon>Bacteria</taxon>
        <taxon>Bacillati</taxon>
        <taxon>Actinomycetota</taxon>
        <taxon>Actinomycetes</taxon>
        <taxon>Micromonosporales</taxon>
        <taxon>Micromonosporaceae</taxon>
        <taxon>Micromonospora</taxon>
    </lineage>
</organism>
<gene>
    <name evidence="2" type="ORF">GA0070608_0199</name>
</gene>
<dbReference type="EMBL" id="FMIC01000002">
    <property type="protein sequence ID" value="SCL47309.1"/>
    <property type="molecule type" value="Genomic_DNA"/>
</dbReference>
<dbReference type="AlphaFoldDB" id="A0A1C6U095"/>
<evidence type="ECO:0000313" key="3">
    <source>
        <dbReference type="Proteomes" id="UP000199343"/>
    </source>
</evidence>
<feature type="compositionally biased region" description="Gly residues" evidence="1">
    <location>
        <begin position="19"/>
        <end position="31"/>
    </location>
</feature>
<dbReference type="Proteomes" id="UP000199343">
    <property type="component" value="Unassembled WGS sequence"/>
</dbReference>
<evidence type="ECO:0000256" key="1">
    <source>
        <dbReference type="SAM" id="MobiDB-lite"/>
    </source>
</evidence>